<feature type="region of interest" description="Disordered" evidence="1">
    <location>
        <begin position="1"/>
        <end position="37"/>
    </location>
</feature>
<accession>A0A915PU22</accession>
<name>A0A915PU22_9BILA</name>
<reference evidence="3" key="1">
    <citation type="submission" date="2022-11" db="UniProtKB">
        <authorList>
            <consortium name="WormBaseParasite"/>
        </authorList>
    </citation>
    <scope>IDENTIFICATION</scope>
</reference>
<keyword evidence="2" id="KW-1185">Reference proteome</keyword>
<protein>
    <submittedName>
        <fullName evidence="3">Uncharacterized protein</fullName>
    </submittedName>
</protein>
<dbReference type="Proteomes" id="UP000887581">
    <property type="component" value="Unplaced"/>
</dbReference>
<sequence>MGDNYETLDTYQNVNPPPIPAKSNEQSPLIEVSPLPDPESDLLKSRTDLYSKKFAAESKHYLIVSILLLHMEPNLLVEFAN</sequence>
<dbReference type="AlphaFoldDB" id="A0A915PU22"/>
<evidence type="ECO:0000256" key="1">
    <source>
        <dbReference type="SAM" id="MobiDB-lite"/>
    </source>
</evidence>
<evidence type="ECO:0000313" key="3">
    <source>
        <dbReference type="WBParaSite" id="sdigi.contig438.g8323.t1"/>
    </source>
</evidence>
<evidence type="ECO:0000313" key="2">
    <source>
        <dbReference type="Proteomes" id="UP000887581"/>
    </source>
</evidence>
<organism evidence="2 3">
    <name type="scientific">Setaria digitata</name>
    <dbReference type="NCBI Taxonomy" id="48799"/>
    <lineage>
        <taxon>Eukaryota</taxon>
        <taxon>Metazoa</taxon>
        <taxon>Ecdysozoa</taxon>
        <taxon>Nematoda</taxon>
        <taxon>Chromadorea</taxon>
        <taxon>Rhabditida</taxon>
        <taxon>Spirurina</taxon>
        <taxon>Spiruromorpha</taxon>
        <taxon>Filarioidea</taxon>
        <taxon>Setariidae</taxon>
        <taxon>Setaria</taxon>
    </lineage>
</organism>
<dbReference type="WBParaSite" id="sdigi.contig438.g8323.t1">
    <property type="protein sequence ID" value="sdigi.contig438.g8323.t1"/>
    <property type="gene ID" value="sdigi.contig438.g8323"/>
</dbReference>
<proteinExistence type="predicted"/>